<keyword evidence="3" id="KW-1185">Reference proteome</keyword>
<dbReference type="Proteomes" id="UP001335648">
    <property type="component" value="Unassembled WGS sequence"/>
</dbReference>
<comment type="caution">
    <text evidence="2">The sequence shown here is derived from an EMBL/GenBank/DDBJ whole genome shotgun (WGS) entry which is preliminary data.</text>
</comment>
<organism evidence="2 3">
    <name type="scientific">Champsocephalus esox</name>
    <name type="common">pike icefish</name>
    <dbReference type="NCBI Taxonomy" id="159716"/>
    <lineage>
        <taxon>Eukaryota</taxon>
        <taxon>Metazoa</taxon>
        <taxon>Chordata</taxon>
        <taxon>Craniata</taxon>
        <taxon>Vertebrata</taxon>
        <taxon>Euteleostomi</taxon>
        <taxon>Actinopterygii</taxon>
        <taxon>Neopterygii</taxon>
        <taxon>Teleostei</taxon>
        <taxon>Neoteleostei</taxon>
        <taxon>Acanthomorphata</taxon>
        <taxon>Eupercaria</taxon>
        <taxon>Perciformes</taxon>
        <taxon>Notothenioidei</taxon>
        <taxon>Channichthyidae</taxon>
        <taxon>Champsocephalus</taxon>
    </lineage>
</organism>
<reference evidence="2 3" key="1">
    <citation type="journal article" date="2023" name="Mol. Biol. Evol.">
        <title>Genomics of Secondarily Temperate Adaptation in the Only Non-Antarctic Icefish.</title>
        <authorList>
            <person name="Rivera-Colon A.G."/>
            <person name="Rayamajhi N."/>
            <person name="Minhas B.F."/>
            <person name="Madrigal G."/>
            <person name="Bilyk K.T."/>
            <person name="Yoon V."/>
            <person name="Hune M."/>
            <person name="Gregory S."/>
            <person name="Cheng C.H.C."/>
            <person name="Catchen J.M."/>
        </authorList>
    </citation>
    <scope>NUCLEOTIDE SEQUENCE [LARGE SCALE GENOMIC DNA]</scope>
    <source>
        <strain evidence="2">JC2023a</strain>
    </source>
</reference>
<proteinExistence type="predicted"/>
<gene>
    <name evidence="2" type="ORF">CesoFtcFv8_019900</name>
</gene>
<evidence type="ECO:0000313" key="2">
    <source>
        <dbReference type="EMBL" id="KAK5883592.1"/>
    </source>
</evidence>
<protein>
    <submittedName>
        <fullName evidence="2">Uncharacterized protein</fullName>
    </submittedName>
</protein>
<evidence type="ECO:0000313" key="3">
    <source>
        <dbReference type="Proteomes" id="UP001335648"/>
    </source>
</evidence>
<sequence length="99" mass="10485">MPQSERVYKRARARATPGRGSGNAAVTKKFKPNSKQDSNQDNLAGRGSGNTAITAQADTNLTNRSFCADGHSSWRTSKPAGPTGSVAKLHADSCLQRNP</sequence>
<feature type="region of interest" description="Disordered" evidence="1">
    <location>
        <begin position="1"/>
        <end position="99"/>
    </location>
</feature>
<dbReference type="AlphaFoldDB" id="A0AAN8BFA6"/>
<feature type="compositionally biased region" description="Polar residues" evidence="1">
    <location>
        <begin position="33"/>
        <end position="42"/>
    </location>
</feature>
<dbReference type="EMBL" id="JAULUE010002061">
    <property type="protein sequence ID" value="KAK5883592.1"/>
    <property type="molecule type" value="Genomic_DNA"/>
</dbReference>
<evidence type="ECO:0000256" key="1">
    <source>
        <dbReference type="SAM" id="MobiDB-lite"/>
    </source>
</evidence>
<feature type="compositionally biased region" description="Polar residues" evidence="1">
    <location>
        <begin position="49"/>
        <end position="65"/>
    </location>
</feature>
<accession>A0AAN8BFA6</accession>
<name>A0AAN8BFA6_9TELE</name>